<comment type="cofactor">
    <cofactor evidence="7">
        <name>Zn(2+)</name>
        <dbReference type="ChEBI" id="CHEBI:29105"/>
    </cofactor>
    <text evidence="7">Binds 1 zinc ion.</text>
</comment>
<dbReference type="InterPro" id="IPR023091">
    <property type="entry name" value="MetalPrtase_cat_dom_sf_prd"/>
</dbReference>
<comment type="caution">
    <text evidence="8">The sequence shown here is derived from an EMBL/GenBank/DDBJ whole genome shotgun (WGS) entry which is preliminary data.</text>
</comment>
<dbReference type="GO" id="GO:0008270">
    <property type="term" value="F:zinc ion binding"/>
    <property type="evidence" value="ECO:0007669"/>
    <property type="project" value="UniProtKB-UniRule"/>
</dbReference>
<sequence length="183" mass="19221">MEPGSSRPGHGDVVGQSNPEVVVLIDTPEWRAAVPRAGALARRAAEAAWAEMAGDGFLSGPEGAAAPVGAPAGSMTVLLTDDRSVKRLNGEHRGKNKPTNVLSFPGEGFGHLGDIALGLGVVRREAREAGRKVSVHLAHLVAHGTLHLGGHDHIAAGEARRMERAEARIMRRLGLPNPWRGVT</sequence>
<dbReference type="SUPFAM" id="SSF55486">
    <property type="entry name" value="Metalloproteases ('zincins'), catalytic domain"/>
    <property type="match status" value="1"/>
</dbReference>
<proteinExistence type="inferred from homology"/>
<dbReference type="GO" id="GO:0004222">
    <property type="term" value="F:metalloendopeptidase activity"/>
    <property type="evidence" value="ECO:0007669"/>
    <property type="project" value="InterPro"/>
</dbReference>
<dbReference type="GO" id="GO:0006364">
    <property type="term" value="P:rRNA processing"/>
    <property type="evidence" value="ECO:0007669"/>
    <property type="project" value="UniProtKB-UniRule"/>
</dbReference>
<dbReference type="GO" id="GO:0004521">
    <property type="term" value="F:RNA endonuclease activity"/>
    <property type="evidence" value="ECO:0007669"/>
    <property type="project" value="UniProtKB-UniRule"/>
</dbReference>
<organism evidence="8 9">
    <name type="scientific">Teichococcus oryzae</name>
    <dbReference type="NCBI Taxonomy" id="1608942"/>
    <lineage>
        <taxon>Bacteria</taxon>
        <taxon>Pseudomonadati</taxon>
        <taxon>Pseudomonadota</taxon>
        <taxon>Alphaproteobacteria</taxon>
        <taxon>Acetobacterales</taxon>
        <taxon>Roseomonadaceae</taxon>
        <taxon>Roseomonas</taxon>
    </lineage>
</organism>
<dbReference type="InterPro" id="IPR002036">
    <property type="entry name" value="YbeY"/>
</dbReference>
<gene>
    <name evidence="7 8" type="primary">ybeY</name>
    <name evidence="8" type="ORF">F0Q34_15325</name>
</gene>
<keyword evidence="6 7" id="KW-0862">Zinc</keyword>
<keyword evidence="9" id="KW-1185">Reference proteome</keyword>
<reference evidence="8 9" key="1">
    <citation type="journal article" date="2015" name="Int. J. Syst. Evol. Microbiol.">
        <title>Roseomonas oryzae sp. nov., isolated from paddy rhizosphere soil.</title>
        <authorList>
            <person name="Ramaprasad E.V."/>
            <person name="Sasikala Ch."/>
            <person name="Ramana Ch.V."/>
        </authorList>
    </citation>
    <scope>NUCLEOTIDE SEQUENCE [LARGE SCALE GENOMIC DNA]</scope>
    <source>
        <strain evidence="8 9">KCTC 42542</strain>
    </source>
</reference>
<dbReference type="Proteomes" id="UP000322110">
    <property type="component" value="Unassembled WGS sequence"/>
</dbReference>
<dbReference type="EMBL" id="VUKA01000008">
    <property type="protein sequence ID" value="KAA2212408.1"/>
    <property type="molecule type" value="Genomic_DNA"/>
</dbReference>
<dbReference type="RefSeq" id="WP_149813105.1">
    <property type="nucleotide sequence ID" value="NZ_VUKA01000008.1"/>
</dbReference>
<dbReference type="Gene3D" id="3.40.390.30">
    <property type="entry name" value="Metalloproteases ('zincins'), catalytic domain"/>
    <property type="match status" value="1"/>
</dbReference>
<evidence type="ECO:0000256" key="5">
    <source>
        <dbReference type="ARBA" id="ARBA00022801"/>
    </source>
</evidence>
<comment type="subcellular location">
    <subcellularLocation>
        <location evidence="7">Cytoplasm</location>
    </subcellularLocation>
</comment>
<dbReference type="PANTHER" id="PTHR46986:SF1">
    <property type="entry name" value="ENDORIBONUCLEASE YBEY, CHLOROPLASTIC"/>
    <property type="match status" value="1"/>
</dbReference>
<dbReference type="OrthoDB" id="9807740at2"/>
<dbReference type="Pfam" id="PF02130">
    <property type="entry name" value="YbeY"/>
    <property type="match status" value="1"/>
</dbReference>
<keyword evidence="7" id="KW-0690">Ribosome biogenesis</keyword>
<evidence type="ECO:0000256" key="3">
    <source>
        <dbReference type="ARBA" id="ARBA00022723"/>
    </source>
</evidence>
<evidence type="ECO:0000313" key="9">
    <source>
        <dbReference type="Proteomes" id="UP000322110"/>
    </source>
</evidence>
<dbReference type="AlphaFoldDB" id="A0A5B2TET8"/>
<evidence type="ECO:0000313" key="8">
    <source>
        <dbReference type="EMBL" id="KAA2212408.1"/>
    </source>
</evidence>
<feature type="binding site" evidence="7">
    <location>
        <position position="143"/>
    </location>
    <ligand>
        <name>Zn(2+)</name>
        <dbReference type="ChEBI" id="CHEBI:29105"/>
        <note>catalytic</note>
    </ligand>
</feature>
<evidence type="ECO:0000256" key="4">
    <source>
        <dbReference type="ARBA" id="ARBA00022759"/>
    </source>
</evidence>
<keyword evidence="7" id="KW-0963">Cytoplasm</keyword>
<keyword evidence="5 7" id="KW-0378">Hydrolase</keyword>
<dbReference type="HAMAP" id="MF_00009">
    <property type="entry name" value="Endoribonucl_YbeY"/>
    <property type="match status" value="1"/>
</dbReference>
<name>A0A5B2TET8_9PROT</name>
<evidence type="ECO:0000256" key="2">
    <source>
        <dbReference type="ARBA" id="ARBA00022722"/>
    </source>
</evidence>
<accession>A0A5B2TET8</accession>
<feature type="binding site" evidence="7">
    <location>
        <position position="147"/>
    </location>
    <ligand>
        <name>Zn(2+)</name>
        <dbReference type="ChEBI" id="CHEBI:29105"/>
        <note>catalytic</note>
    </ligand>
</feature>
<comment type="function">
    <text evidence="7">Single strand-specific metallo-endoribonuclease involved in late-stage 70S ribosome quality control and in maturation of the 3' terminus of the 16S rRNA.</text>
</comment>
<evidence type="ECO:0000256" key="1">
    <source>
        <dbReference type="ARBA" id="ARBA00010875"/>
    </source>
</evidence>
<evidence type="ECO:0000256" key="6">
    <source>
        <dbReference type="ARBA" id="ARBA00022833"/>
    </source>
</evidence>
<feature type="binding site" evidence="7">
    <location>
        <position position="153"/>
    </location>
    <ligand>
        <name>Zn(2+)</name>
        <dbReference type="ChEBI" id="CHEBI:29105"/>
        <note>catalytic</note>
    </ligand>
</feature>
<dbReference type="PANTHER" id="PTHR46986">
    <property type="entry name" value="ENDORIBONUCLEASE YBEY, CHLOROPLASTIC"/>
    <property type="match status" value="1"/>
</dbReference>
<comment type="similarity">
    <text evidence="1 7">Belongs to the endoribonuclease YbeY family.</text>
</comment>
<keyword evidence="2 7" id="KW-0540">Nuclease</keyword>
<dbReference type="GO" id="GO:0005737">
    <property type="term" value="C:cytoplasm"/>
    <property type="evidence" value="ECO:0007669"/>
    <property type="project" value="UniProtKB-SubCell"/>
</dbReference>
<dbReference type="EC" id="3.1.-.-" evidence="7"/>
<keyword evidence="4 7" id="KW-0255">Endonuclease</keyword>
<evidence type="ECO:0000256" key="7">
    <source>
        <dbReference type="HAMAP-Rule" id="MF_00009"/>
    </source>
</evidence>
<dbReference type="NCBIfam" id="TIGR00043">
    <property type="entry name" value="rRNA maturation RNase YbeY"/>
    <property type="match status" value="1"/>
</dbReference>
<keyword evidence="3 7" id="KW-0479">Metal-binding</keyword>
<protein>
    <recommendedName>
        <fullName evidence="7">Endoribonuclease YbeY</fullName>
        <ecNumber evidence="7">3.1.-.-</ecNumber>
    </recommendedName>
</protein>
<keyword evidence="7" id="KW-0698">rRNA processing</keyword>